<dbReference type="SMART" id="SM00670">
    <property type="entry name" value="PINc"/>
    <property type="match status" value="1"/>
</dbReference>
<dbReference type="AlphaFoldDB" id="A0AAV2KVB9"/>
<evidence type="ECO:0000256" key="3">
    <source>
        <dbReference type="SAM" id="MobiDB-lite"/>
    </source>
</evidence>
<reference evidence="5 6" key="1">
    <citation type="submission" date="2024-04" db="EMBL/GenBank/DDBJ databases">
        <authorList>
            <person name="Waldvogel A.-M."/>
            <person name="Schoenle A."/>
        </authorList>
    </citation>
    <scope>NUCLEOTIDE SEQUENCE [LARGE SCALE GENOMIC DNA]</scope>
</reference>
<feature type="region of interest" description="Disordered" evidence="3">
    <location>
        <begin position="1"/>
        <end position="80"/>
    </location>
</feature>
<sequence>MSKKSKRRKSRRLSSSSSSSEDEKTSTNKTGSTKRKRCSADELKHVKVQKTKDDTRSSKDERRKREIKKPQSSSTTISPYQILPNLDTWTSSETAPSYSSYDQMQVVEELQQARSERLLQVDVMQTCGELTSMEIDPPDCRATDTECKGPSQQDVIIVLDTNILLSHLTYVKDIVTCGLKGGGLPVVLIPWVVLQELDCLKKKQALAQQAVKAISYINTSLRNRERRVWGQSIQQATESSLSSKTENNDDRVLRCCLQYQRLHQGVAVVLCTNDKNLCSKALLSGVKAFSKEDLENELTSSSPCSSPPQNPQTSTSTAKAYHSQEVTSHSLEKERDRQNKNLETQRHLSGLVHDLKSCLQMALSDVLEAEMKAAFSDMWLEIVYRKPPWSLDDVLLCMKKHWIAVFGHVITRNKQQNVLNLIEFFSSGKSVTKISMLAALHESQDLLNEFATKSSHVAGAICVVKNILNSLQTQEESSADDIVMKEAEEDKQVAPSPCKVWTHFANIWDHVYKSSLRVFEALSFDPLASVSVPLGRPPPPQDVLLCLDHLRSTVTQMLQAFSSFMTSPDLVEAQSLLSLLQSTPAVKADNLTAADILDCFSQQEYSSTGRSKVKTILDTARFNTIY</sequence>
<dbReference type="Pfam" id="PF13638">
    <property type="entry name" value="PIN_4"/>
    <property type="match status" value="1"/>
</dbReference>
<dbReference type="GO" id="GO:0005634">
    <property type="term" value="C:nucleus"/>
    <property type="evidence" value="ECO:0007669"/>
    <property type="project" value="TreeGrafter"/>
</dbReference>
<feature type="region of interest" description="Disordered" evidence="3">
    <location>
        <begin position="297"/>
        <end position="338"/>
    </location>
</feature>
<keyword evidence="6" id="KW-1185">Reference proteome</keyword>
<feature type="domain" description="PIN" evidence="4">
    <location>
        <begin position="155"/>
        <end position="279"/>
    </location>
</feature>
<organism evidence="5 6">
    <name type="scientific">Knipowitschia caucasica</name>
    <name type="common">Caucasian dwarf goby</name>
    <name type="synonym">Pomatoschistus caucasicus</name>
    <dbReference type="NCBI Taxonomy" id="637954"/>
    <lineage>
        <taxon>Eukaryota</taxon>
        <taxon>Metazoa</taxon>
        <taxon>Chordata</taxon>
        <taxon>Craniata</taxon>
        <taxon>Vertebrata</taxon>
        <taxon>Euteleostomi</taxon>
        <taxon>Actinopterygii</taxon>
        <taxon>Neopterygii</taxon>
        <taxon>Teleostei</taxon>
        <taxon>Neoteleostei</taxon>
        <taxon>Acanthomorphata</taxon>
        <taxon>Gobiaria</taxon>
        <taxon>Gobiiformes</taxon>
        <taxon>Gobioidei</taxon>
        <taxon>Gobiidae</taxon>
        <taxon>Gobiinae</taxon>
        <taxon>Knipowitschia</taxon>
    </lineage>
</organism>
<dbReference type="CDD" id="cd18727">
    <property type="entry name" value="PIN_Swt1-like"/>
    <property type="match status" value="1"/>
</dbReference>
<dbReference type="Gene3D" id="3.40.50.1010">
    <property type="entry name" value="5'-nuclease"/>
    <property type="match status" value="1"/>
</dbReference>
<feature type="compositionally biased region" description="Polar residues" evidence="3">
    <location>
        <begin position="70"/>
        <end position="79"/>
    </location>
</feature>
<dbReference type="InterPro" id="IPR052626">
    <property type="entry name" value="SWT1_Regulator"/>
</dbReference>
<gene>
    <name evidence="5" type="ORF">KC01_LOCUS22988</name>
</gene>
<feature type="compositionally biased region" description="Basic and acidic residues" evidence="3">
    <location>
        <begin position="38"/>
        <end position="64"/>
    </location>
</feature>
<accession>A0AAV2KVB9</accession>
<dbReference type="FunFam" id="3.40.50.1010:FF:000012">
    <property type="entry name" value="SWT1, RNA endoribonuclease homolog"/>
    <property type="match status" value="1"/>
</dbReference>
<dbReference type="PANTHER" id="PTHR16161">
    <property type="entry name" value="TRANSCRIPTIONAL PROTEIN SWT1"/>
    <property type="match status" value="1"/>
</dbReference>
<dbReference type="InterPro" id="IPR002716">
    <property type="entry name" value="PIN_dom"/>
</dbReference>
<evidence type="ECO:0000256" key="2">
    <source>
        <dbReference type="ARBA" id="ARBA00074620"/>
    </source>
</evidence>
<dbReference type="EMBL" id="OZ035824">
    <property type="protein sequence ID" value="CAL1593986.1"/>
    <property type="molecule type" value="Genomic_DNA"/>
</dbReference>
<dbReference type="InterPro" id="IPR029060">
    <property type="entry name" value="PIN-like_dom_sf"/>
</dbReference>
<dbReference type="PANTHER" id="PTHR16161:SF0">
    <property type="entry name" value="TRANSCRIPTIONAL PROTEIN SWT1"/>
    <property type="match status" value="1"/>
</dbReference>
<evidence type="ECO:0000259" key="4">
    <source>
        <dbReference type="SMART" id="SM00670"/>
    </source>
</evidence>
<comment type="similarity">
    <text evidence="1">Belongs to the SWT1 family.</text>
</comment>
<name>A0AAV2KVB9_KNICA</name>
<feature type="compositionally biased region" description="Basic residues" evidence="3">
    <location>
        <begin position="1"/>
        <end position="12"/>
    </location>
</feature>
<dbReference type="SUPFAM" id="SSF88723">
    <property type="entry name" value="PIN domain-like"/>
    <property type="match status" value="1"/>
</dbReference>
<evidence type="ECO:0000256" key="1">
    <source>
        <dbReference type="ARBA" id="ARBA00060839"/>
    </source>
</evidence>
<protein>
    <recommendedName>
        <fullName evidence="2">Transcriptional protein SWT1</fullName>
    </recommendedName>
</protein>
<proteinExistence type="inferred from homology"/>
<evidence type="ECO:0000313" key="5">
    <source>
        <dbReference type="EMBL" id="CAL1593986.1"/>
    </source>
</evidence>
<evidence type="ECO:0000313" key="6">
    <source>
        <dbReference type="Proteomes" id="UP001497482"/>
    </source>
</evidence>
<dbReference type="Proteomes" id="UP001497482">
    <property type="component" value="Chromosome 2"/>
</dbReference>